<evidence type="ECO:0000256" key="2">
    <source>
        <dbReference type="ARBA" id="ARBA00022763"/>
    </source>
</evidence>
<dbReference type="Gene3D" id="1.10.150.20">
    <property type="entry name" value="5' to 3' exonuclease, C-terminal subdomain"/>
    <property type="match status" value="1"/>
</dbReference>
<dbReference type="Gene3D" id="3.40.1170.60">
    <property type="match status" value="1"/>
</dbReference>
<evidence type="ECO:0000256" key="1">
    <source>
        <dbReference type="ARBA" id="ARBA00010945"/>
    </source>
</evidence>
<dbReference type="CDD" id="cd03468">
    <property type="entry name" value="PolY_like"/>
    <property type="match status" value="1"/>
</dbReference>
<gene>
    <name evidence="4" type="ORF">FEM03_17415</name>
</gene>
<dbReference type="GO" id="GO:0006281">
    <property type="term" value="P:DNA repair"/>
    <property type="evidence" value="ECO:0007669"/>
    <property type="project" value="InterPro"/>
</dbReference>
<dbReference type="InterPro" id="IPR050356">
    <property type="entry name" value="SulA_CellDiv_inhibitor"/>
</dbReference>
<feature type="domain" description="UmuC" evidence="3">
    <location>
        <begin position="5"/>
        <end position="213"/>
    </location>
</feature>
<dbReference type="OrthoDB" id="187429at2"/>
<evidence type="ECO:0000313" key="5">
    <source>
        <dbReference type="Proteomes" id="UP000306196"/>
    </source>
</evidence>
<dbReference type="SUPFAM" id="SSF56672">
    <property type="entry name" value="DNA/RNA polymerases"/>
    <property type="match status" value="1"/>
</dbReference>
<dbReference type="Pfam" id="PF00817">
    <property type="entry name" value="IMS"/>
    <property type="match status" value="1"/>
</dbReference>
<dbReference type="RefSeq" id="WP_138087565.1">
    <property type="nucleotide sequence ID" value="NZ_VAUV01000013.1"/>
</dbReference>
<dbReference type="PANTHER" id="PTHR35369">
    <property type="entry name" value="BLR3025 PROTEIN-RELATED"/>
    <property type="match status" value="1"/>
</dbReference>
<dbReference type="Proteomes" id="UP000306196">
    <property type="component" value="Unassembled WGS sequence"/>
</dbReference>
<evidence type="ECO:0000313" key="4">
    <source>
        <dbReference type="EMBL" id="TLD69423.1"/>
    </source>
</evidence>
<sequence length="517" mass="56980">MKGGLSAFYAALWLPRFHLQAVLCRQAFSKRWVAVLDGDGDGSNGEDEDMENKGRVLHANGRAEAQGVVAGMTASQALARCPRLELLRRDAQGERAAQEVLLACASLWTPDYESTQPGLCVLDLSRSSFAEVKRDSREAGQRMREWLREKRLGVRVGMACKADLAILAAFAARPVLTLGDDAEDGAKLLQHLPLSVLKPSREVMEVLRLWGIRTLAQLAALPRAEMALRLGQEGLWLWDLCRGGRGRLLKRVCPVVGYREEVELEHPVECLEPLLFLLRRLLDDLCGRLADAWLVASAQWVQLRFDDRTVYENTLRVAEPTRNAALLLRLLHTHLEGVSAGAPIVAVALELVSVRPFGQQSGLFERGLRDPNRLAETLGQLEALLGAGQVGRVKMLPSRRPDAFTLVNYLEPVAAAEASLPGSEERLLMSNGLPLRRYRPVRPVLVGLDEGGRPEALQVGGGGWLKVTAAGGPWLVSGDWWNSGAWEREVWEVAVDDGALYQLVREKQGWVLDGLFG</sequence>
<organism evidence="4 5">
    <name type="scientific">Phragmitibacter flavus</name>
    <dbReference type="NCBI Taxonomy" id="2576071"/>
    <lineage>
        <taxon>Bacteria</taxon>
        <taxon>Pseudomonadati</taxon>
        <taxon>Verrucomicrobiota</taxon>
        <taxon>Verrucomicrobiia</taxon>
        <taxon>Verrucomicrobiales</taxon>
        <taxon>Verrucomicrobiaceae</taxon>
        <taxon>Phragmitibacter</taxon>
    </lineage>
</organism>
<dbReference type="EMBL" id="VAUV01000013">
    <property type="protein sequence ID" value="TLD69423.1"/>
    <property type="molecule type" value="Genomic_DNA"/>
</dbReference>
<keyword evidence="2" id="KW-0227">DNA damage</keyword>
<name>A0A5R8KAT3_9BACT</name>
<dbReference type="PANTHER" id="PTHR35369:SF2">
    <property type="entry name" value="BLR3025 PROTEIN"/>
    <property type="match status" value="1"/>
</dbReference>
<reference evidence="4 5" key="1">
    <citation type="submission" date="2019-05" db="EMBL/GenBank/DDBJ databases">
        <title>Verrucobacter flavum gen. nov., sp. nov. a new member of the family Verrucomicrobiaceae.</title>
        <authorList>
            <person name="Szuroczki S."/>
            <person name="Abbaszade G."/>
            <person name="Szabo A."/>
            <person name="Felfoldi T."/>
            <person name="Schumann P."/>
            <person name="Boka K."/>
            <person name="Keki Z."/>
            <person name="Toumi M."/>
            <person name="Toth E."/>
        </authorList>
    </citation>
    <scope>NUCLEOTIDE SEQUENCE [LARGE SCALE GENOMIC DNA]</scope>
    <source>
        <strain evidence="4 5">MG-N-17</strain>
    </source>
</reference>
<dbReference type="InterPro" id="IPR001126">
    <property type="entry name" value="UmuC"/>
</dbReference>
<evidence type="ECO:0000259" key="3">
    <source>
        <dbReference type="PROSITE" id="PS50173"/>
    </source>
</evidence>
<accession>A0A5R8KAT3</accession>
<dbReference type="InterPro" id="IPR043128">
    <property type="entry name" value="Rev_trsase/Diguanyl_cyclase"/>
</dbReference>
<keyword evidence="5" id="KW-1185">Reference proteome</keyword>
<comment type="caution">
    <text evidence="4">The sequence shown here is derived from an EMBL/GenBank/DDBJ whole genome shotgun (WGS) entry which is preliminary data.</text>
</comment>
<dbReference type="InterPro" id="IPR043502">
    <property type="entry name" value="DNA/RNA_pol_sf"/>
</dbReference>
<dbReference type="Gene3D" id="3.30.70.270">
    <property type="match status" value="1"/>
</dbReference>
<dbReference type="AlphaFoldDB" id="A0A5R8KAT3"/>
<proteinExistence type="inferred from homology"/>
<comment type="similarity">
    <text evidence="1">Belongs to the DNA polymerase type-Y family.</text>
</comment>
<protein>
    <submittedName>
        <fullName evidence="4">DNA polymerase Y family protein</fullName>
    </submittedName>
</protein>
<dbReference type="PROSITE" id="PS50173">
    <property type="entry name" value="UMUC"/>
    <property type="match status" value="1"/>
</dbReference>